<keyword evidence="2" id="KW-1003">Cell membrane</keyword>
<keyword evidence="4 7" id="KW-1133">Transmembrane helix</keyword>
<feature type="domain" description="ABC3 transporter permease C-terminal" evidence="8">
    <location>
        <begin position="268"/>
        <end position="389"/>
    </location>
</feature>
<evidence type="ECO:0000313" key="10">
    <source>
        <dbReference type="EMBL" id="UTI63126.1"/>
    </source>
</evidence>
<dbReference type="RefSeq" id="WP_254569860.1">
    <property type="nucleotide sequence ID" value="NZ_CP098502.1"/>
</dbReference>
<feature type="transmembrane region" description="Helical" evidence="7">
    <location>
        <begin position="779"/>
        <end position="802"/>
    </location>
</feature>
<evidence type="ECO:0000256" key="7">
    <source>
        <dbReference type="SAM" id="Phobius"/>
    </source>
</evidence>
<dbReference type="Pfam" id="PF12704">
    <property type="entry name" value="MacB_PCD"/>
    <property type="match status" value="2"/>
</dbReference>
<evidence type="ECO:0000256" key="1">
    <source>
        <dbReference type="ARBA" id="ARBA00004651"/>
    </source>
</evidence>
<evidence type="ECO:0000256" key="6">
    <source>
        <dbReference type="ARBA" id="ARBA00038076"/>
    </source>
</evidence>
<dbReference type="Pfam" id="PF02687">
    <property type="entry name" value="FtsX"/>
    <property type="match status" value="2"/>
</dbReference>
<feature type="domain" description="ABC3 transporter permease C-terminal" evidence="8">
    <location>
        <begin position="732"/>
        <end position="845"/>
    </location>
</feature>
<dbReference type="InterPro" id="IPR025857">
    <property type="entry name" value="MacB_PCD"/>
</dbReference>
<dbReference type="PANTHER" id="PTHR30572:SF4">
    <property type="entry name" value="ABC TRANSPORTER PERMEASE YTRF"/>
    <property type="match status" value="1"/>
</dbReference>
<protein>
    <submittedName>
        <fullName evidence="10">ABC transporter permease</fullName>
    </submittedName>
</protein>
<sequence length="853" mass="88546">MRKVALRGLLARKTRLALTALAVALGVMLIAGTYVFTDTINRSFDRIFAVSLSKIDVVVTPNDDLTQDGDTPIPLDASLLRRILAIPGVHSAEGSINDQSGTILGSDGKPVSSQGAPMFVASLNGPTFESLTVAKGRFPQTADEVSLDKGTADREHFKLGSLVSVQGVAARKRYRLVGLTTIAGVPSLGGAAFATMTLPEAQRVTDKAGRFDAIDVEADPGVSAAALRARVRAVTPKAAVVRTGRQQAKSQSDDIESGLSFLSTALLAFGGISLFVGAFIIFNTFSITVAQRAREFALLRTLGASRRQVLRSVLAEGLTIGVIGSAVGLGAGILVASGLRALFKSFGIDLPSSGTVVEQRTIIVSLVVGVLVTVVASLVPAIRATRVPPVAALREGVAMPETRSSRLAFPAALVLSAAGVALMVLGLFVVSGTTSALSLTGGGAAALFVGVALLSPKLVAPIASVVGAPIERLFGLTGRLARENSVRQPGRTATTAAALMVGVALVCFAAIFAAGANKTIADAVDNGLRGQIILQNQAGFGAFTPEAGNAVARVDGVTTVSRVRSATTRVTGIKGKQSVTGVDPATFESVYKLEVRQGVPDAQSAIRRLPASGVLVETGYAKDHHLKLGSPVVLATPRSGPLRLTVDGIYKDKGKLVGSLVVPNAVLADRFGVVKDQVSFVGLRGGREDKGIKHEIDALLTADYPQVKAQTAAQFKQGQRDQINQLLGLIYALLALTVIVALFGIVNTLVLSITERTRELGMLRAIGTSRRQVKRMIRLEAVITALIGGILGVVIGVVLSILVTRAINDFTLAFPVGTLVAVVIASGLAGVLAAILPARRAAKLDVLQALAYE</sequence>
<evidence type="ECO:0000256" key="4">
    <source>
        <dbReference type="ARBA" id="ARBA00022989"/>
    </source>
</evidence>
<dbReference type="PANTHER" id="PTHR30572">
    <property type="entry name" value="MEMBRANE COMPONENT OF TRANSPORTER-RELATED"/>
    <property type="match status" value="1"/>
</dbReference>
<feature type="domain" description="MacB-like periplasmic core" evidence="9">
    <location>
        <begin position="17"/>
        <end position="233"/>
    </location>
</feature>
<keyword evidence="3 7" id="KW-0812">Transmembrane</keyword>
<dbReference type="EMBL" id="CP098502">
    <property type="protein sequence ID" value="UTI63126.1"/>
    <property type="molecule type" value="Genomic_DNA"/>
</dbReference>
<keyword evidence="5 7" id="KW-0472">Membrane</keyword>
<evidence type="ECO:0000259" key="9">
    <source>
        <dbReference type="Pfam" id="PF12704"/>
    </source>
</evidence>
<evidence type="ECO:0000256" key="3">
    <source>
        <dbReference type="ARBA" id="ARBA00022692"/>
    </source>
</evidence>
<dbReference type="Proteomes" id="UP001056035">
    <property type="component" value="Chromosome"/>
</dbReference>
<organism evidence="10 11">
    <name type="scientific">Paraconexibacter antarcticus</name>
    <dbReference type="NCBI Taxonomy" id="2949664"/>
    <lineage>
        <taxon>Bacteria</taxon>
        <taxon>Bacillati</taxon>
        <taxon>Actinomycetota</taxon>
        <taxon>Thermoleophilia</taxon>
        <taxon>Solirubrobacterales</taxon>
        <taxon>Paraconexibacteraceae</taxon>
        <taxon>Paraconexibacter</taxon>
    </lineage>
</organism>
<dbReference type="InterPro" id="IPR003838">
    <property type="entry name" value="ABC3_permease_C"/>
</dbReference>
<evidence type="ECO:0000256" key="5">
    <source>
        <dbReference type="ARBA" id="ARBA00023136"/>
    </source>
</evidence>
<feature type="transmembrane region" description="Helical" evidence="7">
    <location>
        <begin position="313"/>
        <end position="342"/>
    </location>
</feature>
<gene>
    <name evidence="10" type="ORF">NBH00_17390</name>
</gene>
<feature type="transmembrane region" description="Helical" evidence="7">
    <location>
        <begin position="814"/>
        <end position="836"/>
    </location>
</feature>
<evidence type="ECO:0000259" key="8">
    <source>
        <dbReference type="Pfam" id="PF02687"/>
    </source>
</evidence>
<dbReference type="InterPro" id="IPR050250">
    <property type="entry name" value="Macrolide_Exporter_MacB"/>
</dbReference>
<feature type="transmembrane region" description="Helical" evidence="7">
    <location>
        <begin position="362"/>
        <end position="386"/>
    </location>
</feature>
<evidence type="ECO:0000256" key="2">
    <source>
        <dbReference type="ARBA" id="ARBA00022475"/>
    </source>
</evidence>
<feature type="transmembrane region" description="Helical" evidence="7">
    <location>
        <begin position="496"/>
        <end position="516"/>
    </location>
</feature>
<keyword evidence="11" id="KW-1185">Reference proteome</keyword>
<comment type="similarity">
    <text evidence="6">Belongs to the ABC-4 integral membrane protein family.</text>
</comment>
<comment type="subcellular location">
    <subcellularLocation>
        <location evidence="1">Cell membrane</location>
        <topology evidence="1">Multi-pass membrane protein</topology>
    </subcellularLocation>
</comment>
<proteinExistence type="inferred from homology"/>
<evidence type="ECO:0000313" key="11">
    <source>
        <dbReference type="Proteomes" id="UP001056035"/>
    </source>
</evidence>
<feature type="transmembrane region" description="Helical" evidence="7">
    <location>
        <begin position="729"/>
        <end position="754"/>
    </location>
</feature>
<name>A0ABY5DMB9_9ACTN</name>
<feature type="transmembrane region" description="Helical" evidence="7">
    <location>
        <begin position="407"/>
        <end position="430"/>
    </location>
</feature>
<reference evidence="10 11" key="1">
    <citation type="submission" date="2022-06" db="EMBL/GenBank/DDBJ databases">
        <title>Paraconexibacter antarcticus.</title>
        <authorList>
            <person name="Kim C.S."/>
        </authorList>
    </citation>
    <scope>NUCLEOTIDE SEQUENCE [LARGE SCALE GENOMIC DNA]</scope>
    <source>
        <strain evidence="10 11">02-257</strain>
    </source>
</reference>
<feature type="domain" description="MacB-like periplasmic core" evidence="9">
    <location>
        <begin position="492"/>
        <end position="671"/>
    </location>
</feature>
<feature type="transmembrane region" description="Helical" evidence="7">
    <location>
        <begin position="259"/>
        <end position="282"/>
    </location>
</feature>
<accession>A0ABY5DMB9</accession>